<keyword evidence="1" id="KW-1133">Transmembrane helix</keyword>
<evidence type="ECO:0000313" key="3">
    <source>
        <dbReference type="Proteomes" id="UP000536835"/>
    </source>
</evidence>
<dbReference type="Proteomes" id="UP000536835">
    <property type="component" value="Unassembled WGS sequence"/>
</dbReference>
<dbReference type="EMBL" id="JABFCX010000002">
    <property type="protein sequence ID" value="NNU15309.1"/>
    <property type="molecule type" value="Genomic_DNA"/>
</dbReference>
<feature type="transmembrane region" description="Helical" evidence="1">
    <location>
        <begin position="30"/>
        <end position="48"/>
    </location>
</feature>
<feature type="transmembrane region" description="Helical" evidence="1">
    <location>
        <begin position="162"/>
        <end position="180"/>
    </location>
</feature>
<dbReference type="InterPro" id="IPR009495">
    <property type="entry name" value="NrsF"/>
</dbReference>
<feature type="transmembrane region" description="Helical" evidence="1">
    <location>
        <begin position="60"/>
        <end position="82"/>
    </location>
</feature>
<feature type="transmembrane region" description="Helical" evidence="1">
    <location>
        <begin position="131"/>
        <end position="150"/>
    </location>
</feature>
<gene>
    <name evidence="2" type="ORF">HK107_03085</name>
</gene>
<name>A0A7Y3W4A2_9PROT</name>
<sequence length="214" mass="22672">MRETTDSMSLIDSLTESMAPVTRRKPRREMLILGGILFLQLAGTLALIGTNTAAVFTHNLSMAAAKAVFFAGLTLGFAALAFRSFDPTTPRQRNIAYGVGGLMVLFAIAFLDRNFGGGAVNILAPSSGLRCLVSSVSFSLPMFIALTFFMRGAAPTQPNATAAFIGVAAGSWGAFIYGLQCPFMNIGFVALWYGGAIALTTLAAAVILPRFARW</sequence>
<proteinExistence type="predicted"/>
<evidence type="ECO:0000313" key="2">
    <source>
        <dbReference type="EMBL" id="NNU15309.1"/>
    </source>
</evidence>
<keyword evidence="1" id="KW-0472">Membrane</keyword>
<accession>A0A7Y3W4A2</accession>
<dbReference type="RefSeq" id="WP_173196700.1">
    <property type="nucleotide sequence ID" value="NZ_JABFCX010000002.1"/>
</dbReference>
<dbReference type="Pfam" id="PF06532">
    <property type="entry name" value="NrsF"/>
    <property type="match status" value="1"/>
</dbReference>
<keyword evidence="3" id="KW-1185">Reference proteome</keyword>
<evidence type="ECO:0000256" key="1">
    <source>
        <dbReference type="SAM" id="Phobius"/>
    </source>
</evidence>
<reference evidence="2 3" key="1">
    <citation type="submission" date="2020-05" db="EMBL/GenBank/DDBJ databases">
        <title>Parvularcula mediterraneae sp. nov., isolated from polypropylene straw from shallow seawater of the seashore of Laganas in Zakynthos island, Greece.</title>
        <authorList>
            <person name="Szabo I."/>
            <person name="Al-Omari J."/>
            <person name="Rado J."/>
            <person name="Szerdahelyi G.S."/>
        </authorList>
    </citation>
    <scope>NUCLEOTIDE SEQUENCE [LARGE SCALE GENOMIC DNA]</scope>
    <source>
        <strain evidence="2 3">ZS-1/3</strain>
    </source>
</reference>
<feature type="transmembrane region" description="Helical" evidence="1">
    <location>
        <begin position="186"/>
        <end position="208"/>
    </location>
</feature>
<feature type="transmembrane region" description="Helical" evidence="1">
    <location>
        <begin position="94"/>
        <end position="111"/>
    </location>
</feature>
<protein>
    <submittedName>
        <fullName evidence="2">DUF1109 domain-containing protein</fullName>
    </submittedName>
</protein>
<comment type="caution">
    <text evidence="2">The sequence shown here is derived from an EMBL/GenBank/DDBJ whole genome shotgun (WGS) entry which is preliminary data.</text>
</comment>
<keyword evidence="1" id="KW-0812">Transmembrane</keyword>
<organism evidence="2 3">
    <name type="scientific">Parvularcula mediterranea</name>
    <dbReference type="NCBI Taxonomy" id="2732508"/>
    <lineage>
        <taxon>Bacteria</taxon>
        <taxon>Pseudomonadati</taxon>
        <taxon>Pseudomonadota</taxon>
        <taxon>Alphaproteobacteria</taxon>
        <taxon>Parvularculales</taxon>
        <taxon>Parvularculaceae</taxon>
        <taxon>Parvularcula</taxon>
    </lineage>
</organism>
<dbReference type="AlphaFoldDB" id="A0A7Y3W4A2"/>